<feature type="region of interest" description="Disordered" evidence="1">
    <location>
        <begin position="259"/>
        <end position="315"/>
    </location>
</feature>
<gene>
    <name evidence="4" type="ORF">RCL2_000572900</name>
    <name evidence="2" type="ORF">RclHR1_07100009</name>
    <name evidence="3" type="ORF">RclHR1_07880007</name>
</gene>
<protein>
    <submittedName>
        <fullName evidence="3">Uncharacterized protein</fullName>
    </submittedName>
</protein>
<feature type="compositionally biased region" description="Basic and acidic residues" evidence="1">
    <location>
        <begin position="277"/>
        <end position="300"/>
    </location>
</feature>
<accession>A0A2Z6S547</accession>
<reference evidence="3 5" key="1">
    <citation type="submission" date="2017-11" db="EMBL/GenBank/DDBJ databases">
        <title>The genome of Rhizophagus clarus HR1 reveals common genetic basis of auxotrophy among arbuscular mycorrhizal fungi.</title>
        <authorList>
            <person name="Kobayashi Y."/>
        </authorList>
    </citation>
    <scope>NUCLEOTIDE SEQUENCE [LARGE SCALE GENOMIC DNA]</scope>
    <source>
        <strain evidence="3 5">HR1</strain>
    </source>
</reference>
<dbReference type="EMBL" id="BEXD01004105">
    <property type="protein sequence ID" value="GBC06873.1"/>
    <property type="molecule type" value="Genomic_DNA"/>
</dbReference>
<keyword evidence="5" id="KW-1185">Reference proteome</keyword>
<evidence type="ECO:0000313" key="5">
    <source>
        <dbReference type="Proteomes" id="UP000247702"/>
    </source>
</evidence>
<name>A0A2Z6S547_9GLOM</name>
<comment type="caution">
    <text evidence="3">The sequence shown here is derived from an EMBL/GenBank/DDBJ whole genome shotgun (WGS) entry which is preliminary data.</text>
</comment>
<evidence type="ECO:0000256" key="1">
    <source>
        <dbReference type="SAM" id="MobiDB-lite"/>
    </source>
</evidence>
<organism evidence="3 5">
    <name type="scientific">Rhizophagus clarus</name>
    <dbReference type="NCBI Taxonomy" id="94130"/>
    <lineage>
        <taxon>Eukaryota</taxon>
        <taxon>Fungi</taxon>
        <taxon>Fungi incertae sedis</taxon>
        <taxon>Mucoromycota</taxon>
        <taxon>Glomeromycotina</taxon>
        <taxon>Glomeromycetes</taxon>
        <taxon>Glomerales</taxon>
        <taxon>Glomeraceae</taxon>
        <taxon>Rhizophagus</taxon>
    </lineage>
</organism>
<reference evidence="4" key="2">
    <citation type="submission" date="2019-10" db="EMBL/GenBank/DDBJ databases">
        <title>Conservation and host-specific expression of non-tandemly repeated heterogenous ribosome RNA gene in arbuscular mycorrhizal fungi.</title>
        <authorList>
            <person name="Maeda T."/>
            <person name="Kobayashi Y."/>
            <person name="Nakagawa T."/>
            <person name="Ezawa T."/>
            <person name="Yamaguchi K."/>
            <person name="Bino T."/>
            <person name="Nishimoto Y."/>
            <person name="Shigenobu S."/>
            <person name="Kawaguchi M."/>
        </authorList>
    </citation>
    <scope>NUCLEOTIDE SEQUENCE</scope>
    <source>
        <strain evidence="4">HR1</strain>
    </source>
</reference>
<dbReference type="Proteomes" id="UP000615446">
    <property type="component" value="Unassembled WGS sequence"/>
</dbReference>
<proteinExistence type="predicted"/>
<dbReference type="EMBL" id="BLAL01000037">
    <property type="protein sequence ID" value="GES78425.1"/>
    <property type="molecule type" value="Genomic_DNA"/>
</dbReference>
<sequence length="315" mass="35396">MPCNLNAICYIDQHNETLGKSSFVVTAVGIVSSQHQNTNIFIHIIAFYPKDVTRDCDLERFKKGDIIRVQGRFSIIETEVEESKIKLIKMVASDICVLNLNEEDLPKSSLSVVLVGTASDNSEVNDDKITLNLNAREYIDNQNNKSLLFNLYHFPNDTHLSPITTKVSRGSSLYVTGYLSLIGELLLIRLTQINFIENTYSSSYKSSNFAWEKKQADNSTPSTLVQSTPSAFDIAKSLLEKPNKKRVKQATTPLNSLKIPKLSSLASPQSSANNEDETLHEKEIQSEISNEENKQEKEEQIVQTPTKPKRGRKTK</sequence>
<dbReference type="OrthoDB" id="2422711at2759"/>
<feature type="compositionally biased region" description="Polar residues" evidence="1">
    <location>
        <begin position="264"/>
        <end position="273"/>
    </location>
</feature>
<evidence type="ECO:0000313" key="4">
    <source>
        <dbReference type="EMBL" id="GES78425.1"/>
    </source>
</evidence>
<dbReference type="EMBL" id="BEXD01004190">
    <property type="protein sequence ID" value="GBC08033.1"/>
    <property type="molecule type" value="Genomic_DNA"/>
</dbReference>
<dbReference type="Proteomes" id="UP000247702">
    <property type="component" value="Unassembled WGS sequence"/>
</dbReference>
<dbReference type="AlphaFoldDB" id="A0A2Z6S547"/>
<evidence type="ECO:0000313" key="3">
    <source>
        <dbReference type="EMBL" id="GBC08033.1"/>
    </source>
</evidence>
<evidence type="ECO:0000313" key="2">
    <source>
        <dbReference type="EMBL" id="GBC06873.1"/>
    </source>
</evidence>